<evidence type="ECO:0000313" key="3">
    <source>
        <dbReference type="EMBL" id="KQB85374.1"/>
    </source>
</evidence>
<accession>A0A0Q0YFS8</accession>
<feature type="domain" description="DDH" evidence="1">
    <location>
        <begin position="18"/>
        <end position="158"/>
    </location>
</feature>
<dbReference type="InterPro" id="IPR003156">
    <property type="entry name" value="DHHA1_dom"/>
</dbReference>
<protein>
    <submittedName>
        <fullName evidence="3">Bifunctional oligoribonuclease and PAP phosphatase NrnA</fullName>
        <ecNumber evidence="3">3.1.-.-</ecNumber>
    </submittedName>
</protein>
<comment type="caution">
    <text evidence="3">The sequence shown here is derived from an EMBL/GenBank/DDBJ whole genome shotgun (WGS) entry which is preliminary data.</text>
</comment>
<keyword evidence="3" id="KW-0378">Hydrolase</keyword>
<evidence type="ECO:0000259" key="1">
    <source>
        <dbReference type="Pfam" id="PF01368"/>
    </source>
</evidence>
<feature type="domain" description="DHHA1" evidence="2">
    <location>
        <begin position="237"/>
        <end position="316"/>
    </location>
</feature>
<proteinExistence type="predicted"/>
<name>A0A0Q0YFS8_9CORY</name>
<dbReference type="PANTHER" id="PTHR47618:SF1">
    <property type="entry name" value="BIFUNCTIONAL OLIGORIBONUCLEASE AND PAP PHOSPHATASE NRNA"/>
    <property type="match status" value="1"/>
</dbReference>
<organism evidence="3 4">
    <name type="scientific">Corynebacterium oculi</name>
    <dbReference type="NCBI Taxonomy" id="1544416"/>
    <lineage>
        <taxon>Bacteria</taxon>
        <taxon>Bacillati</taxon>
        <taxon>Actinomycetota</taxon>
        <taxon>Actinomycetes</taxon>
        <taxon>Mycobacteriales</taxon>
        <taxon>Corynebacteriaceae</taxon>
        <taxon>Corynebacterium</taxon>
    </lineage>
</organism>
<dbReference type="Pfam" id="PF02272">
    <property type="entry name" value="DHHA1"/>
    <property type="match status" value="1"/>
</dbReference>
<dbReference type="PATRIC" id="fig|1544416.3.peg.517"/>
<dbReference type="STRING" id="1544416.Cocul_00513"/>
<reference evidence="3 4" key="1">
    <citation type="submission" date="2015-10" db="EMBL/GenBank/DDBJ databases">
        <title>Corynebacteirum lowii and Corynebacterium oculi species nova, derived from human clinical disease and and emended description of Corynebacterium mastiditis.</title>
        <authorList>
            <person name="Bernard K."/>
            <person name="Pacheco A.L."/>
            <person name="Mcdougall C."/>
            <person name="Burtx T."/>
            <person name="Weibe D."/>
            <person name="Tyler S."/>
            <person name="Olson A.B."/>
            <person name="Cnockaert M."/>
            <person name="Eguchi H."/>
            <person name="Kuwahara T."/>
            <person name="Nakayama-Imaohji H."/>
            <person name="Boudewijins M."/>
            <person name="Van Hoecke F."/>
            <person name="Bernier A.-M."/>
            <person name="Vandamme P."/>
        </authorList>
    </citation>
    <scope>NUCLEOTIDE SEQUENCE [LARGE SCALE GENOMIC DNA]</scope>
    <source>
        <strain evidence="3 4">NML 130210</strain>
    </source>
</reference>
<dbReference type="InterPro" id="IPR001667">
    <property type="entry name" value="DDH_dom"/>
</dbReference>
<dbReference type="InterPro" id="IPR051319">
    <property type="entry name" value="Oligoribo/pAp-PDE_c-di-AMP_PDE"/>
</dbReference>
<dbReference type="AlphaFoldDB" id="A0A0Q0YFS8"/>
<dbReference type="Pfam" id="PF01368">
    <property type="entry name" value="DHH"/>
    <property type="match status" value="1"/>
</dbReference>
<evidence type="ECO:0000259" key="2">
    <source>
        <dbReference type="Pfam" id="PF02272"/>
    </source>
</evidence>
<keyword evidence="4" id="KW-1185">Reference proteome</keyword>
<dbReference type="PANTHER" id="PTHR47618">
    <property type="entry name" value="BIFUNCTIONAL OLIGORIBONUCLEASE AND PAP PHOSPHATASE NRNA"/>
    <property type="match status" value="1"/>
</dbReference>
<gene>
    <name evidence="3" type="primary">nrnA</name>
    <name evidence="3" type="ORF">Cocul_00513</name>
</gene>
<dbReference type="RefSeq" id="WP_055121710.1">
    <property type="nucleotide sequence ID" value="NZ_LKST01000001.1"/>
</dbReference>
<dbReference type="EMBL" id="LKST01000001">
    <property type="protein sequence ID" value="KQB85374.1"/>
    <property type="molecule type" value="Genomic_DNA"/>
</dbReference>
<dbReference type="OrthoDB" id="9803668at2"/>
<dbReference type="GO" id="GO:0003676">
    <property type="term" value="F:nucleic acid binding"/>
    <property type="evidence" value="ECO:0007669"/>
    <property type="project" value="InterPro"/>
</dbReference>
<dbReference type="GO" id="GO:0016787">
    <property type="term" value="F:hydrolase activity"/>
    <property type="evidence" value="ECO:0007669"/>
    <property type="project" value="UniProtKB-KW"/>
</dbReference>
<dbReference type="Proteomes" id="UP000050517">
    <property type="component" value="Unassembled WGS sequence"/>
</dbReference>
<dbReference type="SUPFAM" id="SSF64182">
    <property type="entry name" value="DHH phosphoesterases"/>
    <property type="match status" value="1"/>
</dbReference>
<sequence>MAELEQVAAWLKTARSAVVIGHLRPDADAIGSVTALVAALRKRGVQAQGIIGQEQRFAENLYTIPGAAEVLRGARLPEADVYVAVDCGSLERTGLLSEGVRERHQRVIVLDHHASNPGFGALNYIEVEAESTTMILYDLFHLMGVELTPQIAHSLYAGLATDTGSFRWGSTRMHTVAADLMSRGVNARQVAADLLDQVSAHDLKMVGTVLAGIDVLNIDGLSLALLVAEHGDVVGHSASAVEFLVDFVHSIQGCQLGVVFKATSPDAWAVSLRSETLDVSRIAVALGGGGHRPAAGYTAVGERQEVIDALIAVLREQNEDA</sequence>
<dbReference type="Gene3D" id="3.90.1640.10">
    <property type="entry name" value="inorganic pyrophosphatase (n-terminal core)"/>
    <property type="match status" value="1"/>
</dbReference>
<dbReference type="EC" id="3.1.-.-" evidence="3"/>
<dbReference type="InterPro" id="IPR038763">
    <property type="entry name" value="DHH_sf"/>
</dbReference>
<evidence type="ECO:0000313" key="4">
    <source>
        <dbReference type="Proteomes" id="UP000050517"/>
    </source>
</evidence>
<dbReference type="Gene3D" id="3.10.310.30">
    <property type="match status" value="1"/>
</dbReference>